<dbReference type="Pfam" id="PF11175">
    <property type="entry name" value="DUF2961"/>
    <property type="match status" value="1"/>
</dbReference>
<accession>A0A3N2GSD9</accession>
<gene>
    <name evidence="2" type="ORF">EDD35_1841</name>
</gene>
<evidence type="ECO:0000313" key="3">
    <source>
        <dbReference type="Proteomes" id="UP000274843"/>
    </source>
</evidence>
<dbReference type="AlphaFoldDB" id="A0A3N2GSD9"/>
<dbReference type="Gene3D" id="2.60.120.1390">
    <property type="match status" value="3"/>
</dbReference>
<dbReference type="Proteomes" id="UP000274843">
    <property type="component" value="Unassembled WGS sequence"/>
</dbReference>
<feature type="region of interest" description="Disordered" evidence="1">
    <location>
        <begin position="701"/>
        <end position="738"/>
    </location>
</feature>
<evidence type="ECO:0008006" key="4">
    <source>
        <dbReference type="Google" id="ProtNLM"/>
    </source>
</evidence>
<dbReference type="EMBL" id="RKHY01000001">
    <property type="protein sequence ID" value="ROS39536.1"/>
    <property type="molecule type" value="Genomic_DNA"/>
</dbReference>
<sequence length="845" mass="90063">MPESSFVAPKNRSVIVVLGLVLALVVGVPAGAAPAPGASDKGPVGWDVYRSIDGLARMRPGEQVKQFSSFDRAGNNDDGFVGTYSCLREEANGDCLLADARGPGEVSSIWFTYESTSVAAIGRIKIELDGKVVLQGSLQDIVNGAQGAPFVWPLVGNSADTMGGAAIKVPMPYTTSMRITTENNPHFYHVTYRQFADAAGVRTFNPADKATDVIQRLRGFGVRDPKPAGPGARVQSAAVDVPAGSAASIPLPSGARRITQLNLRLPQVIAAPGLSDDGRAYGAGGSSFTATVAPENDGVRITRRVDAGIGEQRADLLVGGRPAGQFYSGPARAGGGWLDQVVEVPADLTRNRSQVQVATRFVSSAEDVNEFRYEVHSKVGGQWVRTDVLDLGHNHPNEEAVHGYRVDGERWAGLRRFRYPADPGQATASEAVLEGLRLRLTFDGQTTVDAPVGEFFGSGLGKYASRTLLHAIDTTENGAFTAWWPMPYARSAVAELVNTSGVPVTGGSLEVTSAPDSGVAAGLRDGTLGYFHATHHRVATVSGQDWNFLTAQGRGVFYGVTSSMRGGIPPGQNQLNYLEGDERMYPNGSASPAIHGTGSEDFYESGWYFQDGRDGGVEGVPYAMPQAGLVSREDASDGCQYVCLNAYRLMIGDGVPFGNGIEFDIEHGDRSSMPADYSSTAYWYGQSTPSMSQSDVVEVGDDASRSQHGYSAPGETRESLTSTFEGKRDRTPVTGTTTATTQPVTFTARVDQSNGGLRLHRVSDQAQAFQHARVFVNDRLVGEWYQPLGNTHSRWLEDSFDIPASATAGQTSVRVRLEPVAGAPAWSASRYTVFSQGAPTQPAQD</sequence>
<reference evidence="2 3" key="1">
    <citation type="submission" date="2018-11" db="EMBL/GenBank/DDBJ databases">
        <title>Sequencing the genomes of 1000 actinobacteria strains.</title>
        <authorList>
            <person name="Klenk H.-P."/>
        </authorList>
    </citation>
    <scope>NUCLEOTIDE SEQUENCE [LARGE SCALE GENOMIC DNA]</scope>
    <source>
        <strain evidence="2 3">DSM 44348</strain>
    </source>
</reference>
<organism evidence="2 3">
    <name type="scientific">Amycolatopsis thermoflava</name>
    <dbReference type="NCBI Taxonomy" id="84480"/>
    <lineage>
        <taxon>Bacteria</taxon>
        <taxon>Bacillati</taxon>
        <taxon>Actinomycetota</taxon>
        <taxon>Actinomycetes</taxon>
        <taxon>Pseudonocardiales</taxon>
        <taxon>Pseudonocardiaceae</taxon>
        <taxon>Amycolatopsis</taxon>
        <taxon>Amycolatopsis methanolica group</taxon>
    </lineage>
</organism>
<evidence type="ECO:0000256" key="1">
    <source>
        <dbReference type="SAM" id="MobiDB-lite"/>
    </source>
</evidence>
<dbReference type="InterPro" id="IPR021345">
    <property type="entry name" value="DUF2961"/>
</dbReference>
<evidence type="ECO:0000313" key="2">
    <source>
        <dbReference type="EMBL" id="ROS39536.1"/>
    </source>
</evidence>
<name>A0A3N2GSD9_9PSEU</name>
<protein>
    <recommendedName>
        <fullName evidence="4">DUF2961 domain-containing protein</fullName>
    </recommendedName>
</protein>
<comment type="caution">
    <text evidence="2">The sequence shown here is derived from an EMBL/GenBank/DDBJ whole genome shotgun (WGS) entry which is preliminary data.</text>
</comment>
<keyword evidence="3" id="KW-1185">Reference proteome</keyword>
<proteinExistence type="predicted"/>